<dbReference type="PROSITE" id="PS50885">
    <property type="entry name" value="HAMP"/>
    <property type="match status" value="1"/>
</dbReference>
<keyword evidence="12" id="KW-1133">Transmembrane helix</keyword>
<dbReference type="Gene3D" id="3.30.450.20">
    <property type="entry name" value="PAS domain"/>
    <property type="match status" value="1"/>
</dbReference>
<dbReference type="PROSITE" id="PS50109">
    <property type="entry name" value="HIS_KIN"/>
    <property type="match status" value="1"/>
</dbReference>
<keyword evidence="10" id="KW-0902">Two-component regulatory system</keyword>
<keyword evidence="16" id="KW-1185">Reference proteome</keyword>
<dbReference type="GO" id="GO:0004721">
    <property type="term" value="F:phosphoprotein phosphatase activity"/>
    <property type="evidence" value="ECO:0007669"/>
    <property type="project" value="TreeGrafter"/>
</dbReference>
<dbReference type="InterPro" id="IPR013767">
    <property type="entry name" value="PAS_fold"/>
</dbReference>
<keyword evidence="9" id="KW-0067">ATP-binding</keyword>
<dbReference type="InterPro" id="IPR035965">
    <property type="entry name" value="PAS-like_dom_sf"/>
</dbReference>
<dbReference type="CDD" id="cd00082">
    <property type="entry name" value="HisKA"/>
    <property type="match status" value="1"/>
</dbReference>
<gene>
    <name evidence="15" type="ORF">J5Y03_02420</name>
</gene>
<dbReference type="GO" id="GO:0005886">
    <property type="term" value="C:plasma membrane"/>
    <property type="evidence" value="ECO:0007669"/>
    <property type="project" value="UniProtKB-SubCell"/>
</dbReference>
<dbReference type="EMBL" id="JAGIYQ010000001">
    <property type="protein sequence ID" value="MBP0724037.1"/>
    <property type="molecule type" value="Genomic_DNA"/>
</dbReference>
<dbReference type="FunFam" id="1.10.287.130:FF:000001">
    <property type="entry name" value="Two-component sensor histidine kinase"/>
    <property type="match status" value="1"/>
</dbReference>
<evidence type="ECO:0000256" key="3">
    <source>
        <dbReference type="ARBA" id="ARBA00012438"/>
    </source>
</evidence>
<keyword evidence="5" id="KW-0597">Phosphoprotein</keyword>
<dbReference type="GO" id="GO:0016036">
    <property type="term" value="P:cellular response to phosphate starvation"/>
    <property type="evidence" value="ECO:0007669"/>
    <property type="project" value="TreeGrafter"/>
</dbReference>
<dbReference type="SUPFAM" id="SSF55785">
    <property type="entry name" value="PYP-like sensor domain (PAS domain)"/>
    <property type="match status" value="1"/>
</dbReference>
<dbReference type="InterPro" id="IPR050351">
    <property type="entry name" value="BphY/WalK/GraS-like"/>
</dbReference>
<dbReference type="SMART" id="SM00091">
    <property type="entry name" value="PAS"/>
    <property type="match status" value="1"/>
</dbReference>
<dbReference type="SMART" id="SM00388">
    <property type="entry name" value="HisKA"/>
    <property type="match status" value="1"/>
</dbReference>
<feature type="transmembrane region" description="Helical" evidence="12">
    <location>
        <begin position="164"/>
        <end position="184"/>
    </location>
</feature>
<evidence type="ECO:0000259" key="14">
    <source>
        <dbReference type="PROSITE" id="PS50885"/>
    </source>
</evidence>
<comment type="caution">
    <text evidence="15">The sequence shown here is derived from an EMBL/GenBank/DDBJ whole genome shotgun (WGS) entry which is preliminary data.</text>
</comment>
<keyword evidence="11 12" id="KW-0472">Membrane</keyword>
<dbReference type="Gene3D" id="3.30.565.10">
    <property type="entry name" value="Histidine kinase-like ATPase, C-terminal domain"/>
    <property type="match status" value="1"/>
</dbReference>
<dbReference type="InterPro" id="IPR000014">
    <property type="entry name" value="PAS"/>
</dbReference>
<dbReference type="NCBIfam" id="NF046044">
    <property type="entry name" value="PnpS"/>
    <property type="match status" value="1"/>
</dbReference>
<dbReference type="Pfam" id="PF02518">
    <property type="entry name" value="HATPase_c"/>
    <property type="match status" value="1"/>
</dbReference>
<dbReference type="InterPro" id="IPR003594">
    <property type="entry name" value="HATPase_dom"/>
</dbReference>
<dbReference type="RefSeq" id="WP_209402076.1">
    <property type="nucleotide sequence ID" value="NZ_JAGIYQ010000001.1"/>
</dbReference>
<dbReference type="GO" id="GO:0000155">
    <property type="term" value="F:phosphorelay sensor kinase activity"/>
    <property type="evidence" value="ECO:0007669"/>
    <property type="project" value="InterPro"/>
</dbReference>
<evidence type="ECO:0000256" key="7">
    <source>
        <dbReference type="ARBA" id="ARBA00022741"/>
    </source>
</evidence>
<dbReference type="InterPro" id="IPR036890">
    <property type="entry name" value="HATPase_C_sf"/>
</dbReference>
<organism evidence="15 16">
    <name type="scientific">Gottfriedia endophytica</name>
    <dbReference type="NCBI Taxonomy" id="2820819"/>
    <lineage>
        <taxon>Bacteria</taxon>
        <taxon>Bacillati</taxon>
        <taxon>Bacillota</taxon>
        <taxon>Bacilli</taxon>
        <taxon>Bacillales</taxon>
        <taxon>Bacillaceae</taxon>
        <taxon>Gottfriedia</taxon>
    </lineage>
</organism>
<evidence type="ECO:0000256" key="8">
    <source>
        <dbReference type="ARBA" id="ARBA00022777"/>
    </source>
</evidence>
<reference evidence="15" key="1">
    <citation type="submission" date="2021-04" db="EMBL/GenBank/DDBJ databases">
        <title>Genome seq and assembly of Bacillus sp.</title>
        <authorList>
            <person name="Chhetri G."/>
        </authorList>
    </citation>
    <scope>NUCLEOTIDE SEQUENCE</scope>
    <source>
        <strain evidence="15">RG28</strain>
    </source>
</reference>
<keyword evidence="12" id="KW-0812">Transmembrane</keyword>
<dbReference type="SUPFAM" id="SSF158472">
    <property type="entry name" value="HAMP domain-like"/>
    <property type="match status" value="1"/>
</dbReference>
<dbReference type="CDD" id="cd06225">
    <property type="entry name" value="HAMP"/>
    <property type="match status" value="1"/>
</dbReference>
<dbReference type="CDD" id="cd00130">
    <property type="entry name" value="PAS"/>
    <property type="match status" value="1"/>
</dbReference>
<feature type="domain" description="Histidine kinase" evidence="13">
    <location>
        <begin position="370"/>
        <end position="587"/>
    </location>
</feature>
<evidence type="ECO:0000256" key="11">
    <source>
        <dbReference type="ARBA" id="ARBA00023136"/>
    </source>
</evidence>
<dbReference type="Pfam" id="PF16736">
    <property type="entry name" value="sCache_like"/>
    <property type="match status" value="1"/>
</dbReference>
<keyword evidence="6" id="KW-0808">Transferase</keyword>
<evidence type="ECO:0000259" key="13">
    <source>
        <dbReference type="PROSITE" id="PS50109"/>
    </source>
</evidence>
<dbReference type="PANTHER" id="PTHR45453:SF1">
    <property type="entry name" value="PHOSPHATE REGULON SENSOR PROTEIN PHOR"/>
    <property type="match status" value="1"/>
</dbReference>
<evidence type="ECO:0000256" key="1">
    <source>
        <dbReference type="ARBA" id="ARBA00000085"/>
    </source>
</evidence>
<dbReference type="Gene3D" id="1.10.287.130">
    <property type="match status" value="1"/>
</dbReference>
<dbReference type="SUPFAM" id="SSF47384">
    <property type="entry name" value="Homodimeric domain of signal transducing histidine kinase"/>
    <property type="match status" value="1"/>
</dbReference>
<dbReference type="InterPro" id="IPR036097">
    <property type="entry name" value="HisK_dim/P_sf"/>
</dbReference>
<dbReference type="AlphaFoldDB" id="A0A940SFI6"/>
<comment type="catalytic activity">
    <reaction evidence="1">
        <text>ATP + protein L-histidine = ADP + protein N-phospho-L-histidine.</text>
        <dbReference type="EC" id="2.7.13.3"/>
    </reaction>
</comment>
<accession>A0A940SFI6</accession>
<evidence type="ECO:0000313" key="15">
    <source>
        <dbReference type="EMBL" id="MBP0724037.1"/>
    </source>
</evidence>
<comment type="subcellular location">
    <subcellularLocation>
        <location evidence="2">Cell membrane</location>
        <topology evidence="2">Multi-pass membrane protein</topology>
    </subcellularLocation>
</comment>
<dbReference type="EC" id="2.7.13.3" evidence="3"/>
<dbReference type="InterPro" id="IPR005467">
    <property type="entry name" value="His_kinase_dom"/>
</dbReference>
<dbReference type="InterPro" id="IPR031967">
    <property type="entry name" value="PhoR_single_Cache-like_dom"/>
</dbReference>
<dbReference type="Pfam" id="PF00512">
    <property type="entry name" value="HisKA"/>
    <property type="match status" value="1"/>
</dbReference>
<proteinExistence type="predicted"/>
<feature type="domain" description="HAMP" evidence="14">
    <location>
        <begin position="188"/>
        <end position="240"/>
    </location>
</feature>
<dbReference type="PRINTS" id="PR00344">
    <property type="entry name" value="BCTRLSENSOR"/>
</dbReference>
<dbReference type="SUPFAM" id="SSF55874">
    <property type="entry name" value="ATPase domain of HSP90 chaperone/DNA topoisomerase II/histidine kinase"/>
    <property type="match status" value="1"/>
</dbReference>
<dbReference type="PANTHER" id="PTHR45453">
    <property type="entry name" value="PHOSPHATE REGULON SENSOR PROTEIN PHOR"/>
    <property type="match status" value="1"/>
</dbReference>
<evidence type="ECO:0000256" key="10">
    <source>
        <dbReference type="ARBA" id="ARBA00023012"/>
    </source>
</evidence>
<dbReference type="CDD" id="cd00075">
    <property type="entry name" value="HATPase"/>
    <property type="match status" value="1"/>
</dbReference>
<evidence type="ECO:0000256" key="2">
    <source>
        <dbReference type="ARBA" id="ARBA00004651"/>
    </source>
</evidence>
<dbReference type="InterPro" id="IPR004358">
    <property type="entry name" value="Sig_transdc_His_kin-like_C"/>
</dbReference>
<keyword evidence="4" id="KW-1003">Cell membrane</keyword>
<dbReference type="InterPro" id="IPR003660">
    <property type="entry name" value="HAMP_dom"/>
</dbReference>
<dbReference type="Pfam" id="PF00989">
    <property type="entry name" value="PAS"/>
    <property type="match status" value="1"/>
</dbReference>
<dbReference type="InterPro" id="IPR003661">
    <property type="entry name" value="HisK_dim/P_dom"/>
</dbReference>
<dbReference type="Proteomes" id="UP000682134">
    <property type="component" value="Unassembled WGS sequence"/>
</dbReference>
<dbReference type="SMART" id="SM00387">
    <property type="entry name" value="HATPase_c"/>
    <property type="match status" value="1"/>
</dbReference>
<keyword evidence="7" id="KW-0547">Nucleotide-binding</keyword>
<evidence type="ECO:0000256" key="4">
    <source>
        <dbReference type="ARBA" id="ARBA00022475"/>
    </source>
</evidence>
<dbReference type="GO" id="GO:0006355">
    <property type="term" value="P:regulation of DNA-templated transcription"/>
    <property type="evidence" value="ECO:0007669"/>
    <property type="project" value="InterPro"/>
</dbReference>
<evidence type="ECO:0000256" key="12">
    <source>
        <dbReference type="SAM" id="Phobius"/>
    </source>
</evidence>
<evidence type="ECO:0000256" key="9">
    <source>
        <dbReference type="ARBA" id="ARBA00022840"/>
    </source>
</evidence>
<evidence type="ECO:0000256" key="5">
    <source>
        <dbReference type="ARBA" id="ARBA00022553"/>
    </source>
</evidence>
<dbReference type="GO" id="GO:0005524">
    <property type="term" value="F:ATP binding"/>
    <property type="evidence" value="ECO:0007669"/>
    <property type="project" value="UniProtKB-KW"/>
</dbReference>
<protein>
    <recommendedName>
        <fullName evidence="3">histidine kinase</fullName>
        <ecNumber evidence="3">2.7.13.3</ecNumber>
    </recommendedName>
</protein>
<dbReference type="Gene3D" id="1.10.8.500">
    <property type="entry name" value="HAMP domain in histidine kinase"/>
    <property type="match status" value="1"/>
</dbReference>
<dbReference type="NCBIfam" id="TIGR00229">
    <property type="entry name" value="sensory_box"/>
    <property type="match status" value="1"/>
</dbReference>
<evidence type="ECO:0000256" key="6">
    <source>
        <dbReference type="ARBA" id="ARBA00022679"/>
    </source>
</evidence>
<sequence length="589" mass="66888">MSKLNRKLLIGLCTIVIVVLIGLGIVLGQTFKGFYLKSYDLRVENEINLLSTLIEKDSLSDTVGFNETIKDISRNLKMSISVFDEHKKLIVSSSNKNGKEINVSDSQRNKFFKELGNKNNSILIKDSTSGQRTYGKQIEDPQGNKKYIFVNYSIASIKDVYKSLWMYLFSLLGITIFTMIILIIRYSNQFSRPIDEITQVALELAKGNYKARIYSREDATTSTLSEAMNVLAKNLQKMTLEQEMQQDRLNTLIQNIGSGVVLINSRGTVNLVNRTYEEIFNVSARFIEGELYHDAFQHHEIIEIVEQIFLKEIKIRKQIVLPLKIVRKHFEVYGAPIIGINHEWKGIVLVFHDITELKKLEQVRKDFFANVSHELKTPITSIKGFTETLLDGAMKDQALCENFLSIILSESDRMQSLIQDLLDLSKIEQQGFKLEISKVNLQTVIDEIFQMLSQKAQEKNIEFKNYIKNPLIVAGDALRLKQVFINLIDNALLYTQSGGKVFITASENENSVSIRVSDTGVGIGKEEIPRIFERFYRVDKARSRNSGGTGLGLAIVKHLVEAHKGNIEVESKLGQGTTFIVTLNKKNIQ</sequence>
<dbReference type="FunFam" id="3.30.565.10:FF:000006">
    <property type="entry name" value="Sensor histidine kinase WalK"/>
    <property type="match status" value="1"/>
</dbReference>
<keyword evidence="8" id="KW-0418">Kinase</keyword>
<name>A0A940SFI6_9BACI</name>
<evidence type="ECO:0000313" key="16">
    <source>
        <dbReference type="Proteomes" id="UP000682134"/>
    </source>
</evidence>